<dbReference type="Proteomes" id="UP000239724">
    <property type="component" value="Unassembled WGS sequence"/>
</dbReference>
<feature type="transmembrane region" description="Helical" evidence="7">
    <location>
        <begin position="286"/>
        <end position="305"/>
    </location>
</feature>
<keyword evidence="2" id="KW-0813">Transport</keyword>
<feature type="transmembrane region" description="Helical" evidence="7">
    <location>
        <begin position="120"/>
        <end position="141"/>
    </location>
</feature>
<comment type="subcellular location">
    <subcellularLocation>
        <location evidence="1">Cell membrane</location>
        <topology evidence="1">Multi-pass membrane protein</topology>
    </subcellularLocation>
</comment>
<dbReference type="CDD" id="cd17369">
    <property type="entry name" value="MFS_ShiA_like"/>
    <property type="match status" value="1"/>
</dbReference>
<feature type="transmembrane region" description="Helical" evidence="7">
    <location>
        <begin position="96"/>
        <end position="114"/>
    </location>
</feature>
<dbReference type="PROSITE" id="PS50850">
    <property type="entry name" value="MFS"/>
    <property type="match status" value="1"/>
</dbReference>
<dbReference type="AlphaFoldDB" id="A0A2S6MU74"/>
<feature type="transmembrane region" description="Helical" evidence="7">
    <location>
        <begin position="60"/>
        <end position="84"/>
    </location>
</feature>
<gene>
    <name evidence="9" type="ORF">CCS01_31560</name>
</gene>
<feature type="transmembrane region" description="Helical" evidence="7">
    <location>
        <begin position="263"/>
        <end position="280"/>
    </location>
</feature>
<name>A0A2S6MU74_RHOGL</name>
<keyword evidence="10" id="KW-1185">Reference proteome</keyword>
<evidence type="ECO:0000256" key="7">
    <source>
        <dbReference type="SAM" id="Phobius"/>
    </source>
</evidence>
<dbReference type="GO" id="GO:0022857">
    <property type="term" value="F:transmembrane transporter activity"/>
    <property type="evidence" value="ECO:0007669"/>
    <property type="project" value="InterPro"/>
</dbReference>
<keyword evidence="6 7" id="KW-0472">Membrane</keyword>
<dbReference type="Gene3D" id="1.20.1250.20">
    <property type="entry name" value="MFS general substrate transporter like domains"/>
    <property type="match status" value="1"/>
</dbReference>
<reference evidence="9 10" key="1">
    <citation type="journal article" date="2018" name="Arch. Microbiol.">
        <title>New insights into the metabolic potential of the phototrophic purple bacterium Rhodopila globiformis DSM 161(T) from its draft genome sequence and evidence for a vanadium-dependent nitrogenase.</title>
        <authorList>
            <person name="Imhoff J.F."/>
            <person name="Rahn T."/>
            <person name="Kunzel S."/>
            <person name="Neulinger S.C."/>
        </authorList>
    </citation>
    <scope>NUCLEOTIDE SEQUENCE [LARGE SCALE GENOMIC DNA]</scope>
    <source>
        <strain evidence="9 10">DSM 161</strain>
    </source>
</reference>
<evidence type="ECO:0000313" key="10">
    <source>
        <dbReference type="Proteomes" id="UP000239724"/>
    </source>
</evidence>
<feature type="transmembrane region" description="Helical" evidence="7">
    <location>
        <begin position="162"/>
        <end position="185"/>
    </location>
</feature>
<sequence length="455" mass="48542">MSGIGKPMDADYVGDHDRQLRRAALASVVGTTIEWYDFLLYGQVAALVFAKLYFPKEDPLVGTLAAFATFAVGFIARPIGAAIFGHYGDRIGRKATLIATLLISGMATFAVGLVPTYASIGIWGGVILTVLRFIQGVGVGGEWGGSVLLAMEWAKGNHNRGLIASFPQLGGPGGLLLANVAVLVFSASMSTEAFLAWGWRVPFFLSIVMVGIGLWIRLGILETPTFQRIAAENRIERVPVLEVVKRQPKEIVLTALVRMAEQAPAYIYFAFVFTYGLNVLHASRNFLLIAVVVAAAVDMMLISVFGSLSDRIGRRRMYFIGALATAAYAVVYFPLLNTANPTIIFIAIVLSMVPHSMVYGPQAALIAECFTPRLRYSGASLGYQAASIVAGGPAPLIATALLATFGSGYAVGAYLVLCGLVSAVVVMFLPDYTNRDISEEHAATLSPATARTTIG</sequence>
<evidence type="ECO:0000313" key="9">
    <source>
        <dbReference type="EMBL" id="PPQ25908.1"/>
    </source>
</evidence>
<keyword evidence="5 7" id="KW-1133">Transmembrane helix</keyword>
<dbReference type="InterPro" id="IPR011701">
    <property type="entry name" value="MFS"/>
</dbReference>
<dbReference type="RefSeq" id="WP_104523253.1">
    <property type="nucleotide sequence ID" value="NZ_NHRY01000276.1"/>
</dbReference>
<organism evidence="9 10">
    <name type="scientific">Rhodopila globiformis</name>
    <name type="common">Rhodopseudomonas globiformis</name>
    <dbReference type="NCBI Taxonomy" id="1071"/>
    <lineage>
        <taxon>Bacteria</taxon>
        <taxon>Pseudomonadati</taxon>
        <taxon>Pseudomonadota</taxon>
        <taxon>Alphaproteobacteria</taxon>
        <taxon>Acetobacterales</taxon>
        <taxon>Acetobacteraceae</taxon>
        <taxon>Rhodopila</taxon>
    </lineage>
</organism>
<dbReference type="InterPro" id="IPR020846">
    <property type="entry name" value="MFS_dom"/>
</dbReference>
<evidence type="ECO:0000259" key="8">
    <source>
        <dbReference type="PROSITE" id="PS50850"/>
    </source>
</evidence>
<feature type="transmembrane region" description="Helical" evidence="7">
    <location>
        <begin position="381"/>
        <end position="403"/>
    </location>
</feature>
<feature type="transmembrane region" description="Helical" evidence="7">
    <location>
        <begin position="35"/>
        <end position="54"/>
    </location>
</feature>
<feature type="transmembrane region" description="Helical" evidence="7">
    <location>
        <begin position="317"/>
        <end position="336"/>
    </location>
</feature>
<comment type="caution">
    <text evidence="9">The sequence shown here is derived from an EMBL/GenBank/DDBJ whole genome shotgun (WGS) entry which is preliminary data.</text>
</comment>
<evidence type="ECO:0000256" key="1">
    <source>
        <dbReference type="ARBA" id="ARBA00004651"/>
    </source>
</evidence>
<dbReference type="Pfam" id="PF07690">
    <property type="entry name" value="MFS_1"/>
    <property type="match status" value="1"/>
</dbReference>
<feature type="domain" description="Major facilitator superfamily (MFS) profile" evidence="8">
    <location>
        <begin position="23"/>
        <end position="434"/>
    </location>
</feature>
<dbReference type="SUPFAM" id="SSF103473">
    <property type="entry name" value="MFS general substrate transporter"/>
    <property type="match status" value="1"/>
</dbReference>
<feature type="transmembrane region" description="Helical" evidence="7">
    <location>
        <begin position="342"/>
        <end position="360"/>
    </location>
</feature>
<evidence type="ECO:0000256" key="2">
    <source>
        <dbReference type="ARBA" id="ARBA00022448"/>
    </source>
</evidence>
<dbReference type="PANTHER" id="PTHR43045">
    <property type="entry name" value="SHIKIMATE TRANSPORTER"/>
    <property type="match status" value="1"/>
</dbReference>
<dbReference type="PANTHER" id="PTHR43045:SF1">
    <property type="entry name" value="SHIKIMATE TRANSPORTER"/>
    <property type="match status" value="1"/>
</dbReference>
<dbReference type="EMBL" id="NHRY01000276">
    <property type="protein sequence ID" value="PPQ25908.1"/>
    <property type="molecule type" value="Genomic_DNA"/>
</dbReference>
<keyword evidence="3" id="KW-1003">Cell membrane</keyword>
<proteinExistence type="predicted"/>
<dbReference type="InterPro" id="IPR036259">
    <property type="entry name" value="MFS_trans_sf"/>
</dbReference>
<dbReference type="OrthoDB" id="9783227at2"/>
<evidence type="ECO:0000256" key="5">
    <source>
        <dbReference type="ARBA" id="ARBA00022989"/>
    </source>
</evidence>
<protein>
    <submittedName>
        <fullName evidence="9">MFS transporter</fullName>
    </submittedName>
</protein>
<feature type="transmembrane region" description="Helical" evidence="7">
    <location>
        <begin position="197"/>
        <end position="218"/>
    </location>
</feature>
<evidence type="ECO:0000256" key="3">
    <source>
        <dbReference type="ARBA" id="ARBA00022475"/>
    </source>
</evidence>
<dbReference type="GO" id="GO:0005886">
    <property type="term" value="C:plasma membrane"/>
    <property type="evidence" value="ECO:0007669"/>
    <property type="project" value="UniProtKB-SubCell"/>
</dbReference>
<evidence type="ECO:0000256" key="6">
    <source>
        <dbReference type="ARBA" id="ARBA00023136"/>
    </source>
</evidence>
<accession>A0A2S6MU74</accession>
<evidence type="ECO:0000256" key="4">
    <source>
        <dbReference type="ARBA" id="ARBA00022692"/>
    </source>
</evidence>
<feature type="transmembrane region" description="Helical" evidence="7">
    <location>
        <begin position="409"/>
        <end position="429"/>
    </location>
</feature>
<keyword evidence="4 7" id="KW-0812">Transmembrane</keyword>